<keyword evidence="3" id="KW-1185">Reference proteome</keyword>
<dbReference type="AlphaFoldDB" id="A0A1I1HIM9"/>
<evidence type="ECO:0000259" key="1">
    <source>
        <dbReference type="Pfam" id="PF22526"/>
    </source>
</evidence>
<name>A0A1I1HIM9_9LACT</name>
<dbReference type="OrthoDB" id="9816011at2"/>
<dbReference type="Pfam" id="PF22526">
    <property type="entry name" value="DUF7000"/>
    <property type="match status" value="1"/>
</dbReference>
<evidence type="ECO:0000313" key="3">
    <source>
        <dbReference type="Proteomes" id="UP000199612"/>
    </source>
</evidence>
<dbReference type="EMBL" id="FOLT01000004">
    <property type="protein sequence ID" value="SFC23824.1"/>
    <property type="molecule type" value="Genomic_DNA"/>
</dbReference>
<sequence length="165" mass="19295">MASLNESMIAYGKLIKETELQEAYKGLMQFMKELRTHLKENHPDYNVSANLYPGYLDLTFFSFTTELTKAKDLKYMVVFIHEKTEFQVWLSGRNRKVMSAYHEKFKSYPMGDYRLTSDETGMSAVIESALVEDPDFDQLTELTQQIEKGIKRFKEVIENDFLNSD</sequence>
<accession>A0A1I1HIM9</accession>
<organism evidence="2 3">
    <name type="scientific">Alkalibacterium subtropicum</name>
    <dbReference type="NCBI Taxonomy" id="753702"/>
    <lineage>
        <taxon>Bacteria</taxon>
        <taxon>Bacillati</taxon>
        <taxon>Bacillota</taxon>
        <taxon>Bacilli</taxon>
        <taxon>Lactobacillales</taxon>
        <taxon>Carnobacteriaceae</taxon>
        <taxon>Alkalibacterium</taxon>
    </lineage>
</organism>
<protein>
    <recommendedName>
        <fullName evidence="1">DUF7000 domain-containing protein</fullName>
    </recommendedName>
</protein>
<feature type="domain" description="DUF7000" evidence="1">
    <location>
        <begin position="4"/>
        <end position="159"/>
    </location>
</feature>
<dbReference type="RefSeq" id="WP_091529338.1">
    <property type="nucleotide sequence ID" value="NZ_FOLT01000004.1"/>
</dbReference>
<dbReference type="InterPro" id="IPR054269">
    <property type="entry name" value="DUF7000"/>
</dbReference>
<dbReference type="Proteomes" id="UP000199612">
    <property type="component" value="Unassembled WGS sequence"/>
</dbReference>
<reference evidence="3" key="1">
    <citation type="submission" date="2016-10" db="EMBL/GenBank/DDBJ databases">
        <authorList>
            <person name="Varghese N."/>
            <person name="Submissions S."/>
        </authorList>
    </citation>
    <scope>NUCLEOTIDE SEQUENCE [LARGE SCALE GENOMIC DNA]</scope>
    <source>
        <strain evidence="3">DSM 23664</strain>
    </source>
</reference>
<proteinExistence type="predicted"/>
<gene>
    <name evidence="2" type="ORF">SAMN04488102_10485</name>
</gene>
<evidence type="ECO:0000313" key="2">
    <source>
        <dbReference type="EMBL" id="SFC23824.1"/>
    </source>
</evidence>
<dbReference type="STRING" id="753702.SAMN04488102_10485"/>